<sequence>MVKQFVLDLKQEFGRYNAKRLSKDILAGLTVAAVALPLALAFGVSSGADAAAGLITAILAGFIISALSGASYQISGPTGAMTAILIGLVQKYEMQGVFVVTLLAGIMLLLASFFKFGKIVSFIPAPVITGFTSGIAIIIALGQLDNFFGVQSQGGDAISKFFSYFNGNFSPNRYAILLGGSVILTMLIWPKKWGTKIPSSLVGISVATGISALAKWDVAIVGAIPKTLVAGTRLHLNTIHWGQINDLILPAISVAALGLIESLLCGAAAGRMKGEKLNADRELFAQGIGNILIPFFGGVPATAAIARTSVAIKSGLETRLTGIFHAVGLVLSMFLLGPLMSQIPLSALAGVLIVTAWRMNEWESIAFIFNKKFKTAIAQFLITMIATVCFDLTIAIVIGVVFSVLIFMVKISNIEICASEIKNDKLKEQGLVLQDYHEKAKVLYLTGPIFFTTTEKISEQILGLNELGILIFSMRGVPLIDTTGVQFLEEMCDSLKQQGTHVMFAGVQPKVHHMMKRSGFEERLGRKQFFWSVQDALMALEKKFEPIDKCS</sequence>
<keyword evidence="2" id="KW-1185">Reference proteome</keyword>
<proteinExistence type="predicted"/>
<comment type="caution">
    <text evidence="1">The sequence shown here is derived from an EMBL/GenBank/DDBJ whole genome shotgun (WGS) entry which is preliminary data.</text>
</comment>
<evidence type="ECO:0000313" key="2">
    <source>
        <dbReference type="Proteomes" id="UP000224460"/>
    </source>
</evidence>
<reference evidence="1" key="1">
    <citation type="submission" date="2017-10" db="EMBL/GenBank/DDBJ databases">
        <title>Genome sequence of cellulolytic Lachnospiraceae bacterium XHS1971 isolated from hotspring sediment.</title>
        <authorList>
            <person name="Vasudevan G."/>
            <person name="Joshi A.J."/>
            <person name="Hivarkar S."/>
            <person name="Lanjekar V.B."/>
            <person name="Dhakephalkar P.K."/>
            <person name="Dagar S."/>
        </authorList>
    </citation>
    <scope>NUCLEOTIDE SEQUENCE</scope>
    <source>
        <strain evidence="1">XHS1971</strain>
    </source>
</reference>
<gene>
    <name evidence="1" type="ORF">CS063_05080</name>
</gene>
<protein>
    <submittedName>
        <fullName evidence="1">Sodium-independent anion transporter</fullName>
    </submittedName>
</protein>
<dbReference type="EMBL" id="PEDL01000003">
    <property type="protein sequence ID" value="PHV71424.1"/>
    <property type="molecule type" value="Genomic_DNA"/>
</dbReference>
<accession>A0AC61DE11</accession>
<dbReference type="Proteomes" id="UP000224460">
    <property type="component" value="Unassembled WGS sequence"/>
</dbReference>
<evidence type="ECO:0000313" key="1">
    <source>
        <dbReference type="EMBL" id="PHV71424.1"/>
    </source>
</evidence>
<name>A0AC61DE11_9FIRM</name>
<organism evidence="1 2">
    <name type="scientific">Sporanaerobium hydrogeniformans</name>
    <dbReference type="NCBI Taxonomy" id="3072179"/>
    <lineage>
        <taxon>Bacteria</taxon>
        <taxon>Bacillati</taxon>
        <taxon>Bacillota</taxon>
        <taxon>Clostridia</taxon>
        <taxon>Lachnospirales</taxon>
        <taxon>Lachnospiraceae</taxon>
        <taxon>Sporanaerobium</taxon>
    </lineage>
</organism>